<proteinExistence type="predicted"/>
<dbReference type="InterPro" id="IPR026444">
    <property type="entry name" value="Secre_tail"/>
</dbReference>
<name>A0A7M2Y9V3_9FLAO</name>
<organism evidence="3 4">
    <name type="scientific">Kaistella flava</name>
    <name type="common">ex Peng et al. 2021</name>
    <dbReference type="NCBI Taxonomy" id="2038776"/>
    <lineage>
        <taxon>Bacteria</taxon>
        <taxon>Pseudomonadati</taxon>
        <taxon>Bacteroidota</taxon>
        <taxon>Flavobacteriia</taxon>
        <taxon>Flavobacteriales</taxon>
        <taxon>Weeksellaceae</taxon>
        <taxon>Chryseobacterium group</taxon>
        <taxon>Kaistella</taxon>
    </lineage>
</organism>
<dbReference type="Gene3D" id="2.60.40.10">
    <property type="entry name" value="Immunoglobulins"/>
    <property type="match status" value="1"/>
</dbReference>
<evidence type="ECO:0000259" key="2">
    <source>
        <dbReference type="Pfam" id="PF18962"/>
    </source>
</evidence>
<dbReference type="EMBL" id="CP040442">
    <property type="protein sequence ID" value="QOW10364.1"/>
    <property type="molecule type" value="Genomic_DNA"/>
</dbReference>
<dbReference type="CDD" id="cd14948">
    <property type="entry name" value="BACON"/>
    <property type="match status" value="1"/>
</dbReference>
<dbReference type="Proteomes" id="UP000594195">
    <property type="component" value="Chromosome"/>
</dbReference>
<dbReference type="NCBIfam" id="TIGR04183">
    <property type="entry name" value="Por_Secre_tail"/>
    <property type="match status" value="1"/>
</dbReference>
<feature type="domain" description="Secretion system C-terminal sorting" evidence="2">
    <location>
        <begin position="1041"/>
        <end position="1107"/>
    </location>
</feature>
<keyword evidence="4" id="KW-1185">Reference proteome</keyword>
<protein>
    <submittedName>
        <fullName evidence="3">T9SS type A sorting domain-containing protein</fullName>
    </submittedName>
</protein>
<sequence>MMKNLHIKNVLPCKLQLILYLFAIHLIFAQSIPSNTRLTQINTLRGSALNLVESTDTHTYHIGTVGAEIGFDSFNNPSVGKDDLYVLKSNTSDGTNVWMKTFNAGSKGVISPKKVYVDSNNSVFIFAQFSGSIKVAGKTIVSNGTDDTFLIKLDQNGNALWINLFNNTDRSFIYNIKFANDSTDLYMIYSQNHLVRMSSTGYIIFNNSYSPGTDLRGIALKNNNIYIAGLSVNSSEVFGTETIIGRQGFIIKGDKNANFNASMQTTGGAIAGADISDIAFDSGGNLLLTGYNSSSIGLTTESGYWTYTFNPNSNFENNRLYQYTAKIDSNLASVSFFRTSTPISTDAIYGIQSRSFSAKLIPYGTSGSFRNIISLGFFDGRNNITNFTLSNGVNITVANAGAGKYQFLGSYDNSGVFDNGVQKQLGGVDSPILAASGNAYIETTRGNRLFTTKAYLIPSNNIAWTKQKTSSIGGSLSSQFSQHLNSSKNEMFFSAIVEGKANFFGKDVNNFTGIKSRYVTRLGSDLLPKWFARFHVDSGQSELNISKDFACVDKDDNFVFLANTSGLTSTFIDAAGNFIDFQQPADNSSKAIIKLDKNGILVWSKQLTSSFAATVYAAVTTDSKGDVYIMGTTTANLKIDGNIITTSGSNNIFLIKISKTGNVLYSKSYQNISAYTFLPTFDAQDNLYIFTEPYGNGNNYVFDGITVTTNAYQLDHIMLKFDSSGNVIWGKNFYGNATRESYSWPNDVVFDGVDFLLSGSYYTDQNDDFVGLDLANIPRVYPTLTYIPFFAKITTSGNVLWQKPVHSNFVSQGNYSNFDVDENKNMYIYTYAKDKISFNGLEYSFDENNGNKILMKIDTSGNLKYFKRADINFASGSLIDVIGEDKINVSGFTSSYNFLNYPINNKYASNLYVATFGNLDSYYLTPTKDYLQLNNIVMENNPDNANTFSFDLINNVDWNAISDQSWLNLSFLSLTDKNNFKNTISGNGDAKIIMSASTNNTGVNRSATVLVSGTGVDSKSIIVTQSFILATGETKTFLTTLYPNPTSDVLNIETKQDISKIEIYDLSGRLLKTSGRKDKQISVSNLNKGMYLIKLHTESGVINSKFIKN</sequence>
<dbReference type="InterPro" id="IPR024361">
    <property type="entry name" value="BACON"/>
</dbReference>
<dbReference type="AlphaFoldDB" id="A0A7M2Y9V3"/>
<evidence type="ECO:0000313" key="4">
    <source>
        <dbReference type="Proteomes" id="UP000594195"/>
    </source>
</evidence>
<dbReference type="RefSeq" id="WP_193813595.1">
    <property type="nucleotide sequence ID" value="NZ_CP040442.1"/>
</dbReference>
<dbReference type="Pfam" id="PF18962">
    <property type="entry name" value="Por_Secre_tail"/>
    <property type="match status" value="1"/>
</dbReference>
<keyword evidence="1" id="KW-0732">Signal</keyword>
<accession>A0A7M2Y9V3</accession>
<evidence type="ECO:0000256" key="1">
    <source>
        <dbReference type="ARBA" id="ARBA00022729"/>
    </source>
</evidence>
<dbReference type="Pfam" id="PF06739">
    <property type="entry name" value="SBBP"/>
    <property type="match status" value="1"/>
</dbReference>
<reference evidence="3 4" key="1">
    <citation type="submission" date="2019-05" db="EMBL/GenBank/DDBJ databases">
        <title>Chryseobacterium sp. isolated from King George Island, maritime Antarctica.</title>
        <authorList>
            <person name="Peng X."/>
        </authorList>
    </citation>
    <scope>NUCLEOTIDE SEQUENCE [LARGE SCALE GENOMIC DNA]</scope>
    <source>
        <strain evidence="3 4">7-3A</strain>
    </source>
</reference>
<evidence type="ECO:0000313" key="3">
    <source>
        <dbReference type="EMBL" id="QOW10364.1"/>
    </source>
</evidence>
<dbReference type="KEGG" id="kfa:Q73A0000_08290"/>
<dbReference type="PANTHER" id="PTHR42754">
    <property type="entry name" value="ENDOGLUCANASE"/>
    <property type="match status" value="1"/>
</dbReference>
<dbReference type="PANTHER" id="PTHR42754:SF1">
    <property type="entry name" value="LIPOPROTEIN"/>
    <property type="match status" value="1"/>
</dbReference>
<dbReference type="InterPro" id="IPR013783">
    <property type="entry name" value="Ig-like_fold"/>
</dbReference>
<dbReference type="InterPro" id="IPR010620">
    <property type="entry name" value="SBBP_repeat"/>
</dbReference>
<gene>
    <name evidence="3" type="ORF">Q73A0000_08290</name>
</gene>